<feature type="region of interest" description="Disordered" evidence="1">
    <location>
        <begin position="1"/>
        <end position="25"/>
    </location>
</feature>
<dbReference type="SUPFAM" id="SSF143503">
    <property type="entry name" value="PUG domain-like"/>
    <property type="match status" value="1"/>
</dbReference>
<feature type="compositionally biased region" description="Basic and acidic residues" evidence="1">
    <location>
        <begin position="168"/>
        <end position="188"/>
    </location>
</feature>
<gene>
    <name evidence="3" type="ORF">BD311DRAFT_774945</name>
</gene>
<dbReference type="PANTHER" id="PTHR23153">
    <property type="entry name" value="UBX-RELATED"/>
    <property type="match status" value="1"/>
</dbReference>
<dbReference type="InterPro" id="IPR018997">
    <property type="entry name" value="PUB_domain"/>
</dbReference>
<organism evidence="3">
    <name type="scientific">Dichomitus squalens</name>
    <dbReference type="NCBI Taxonomy" id="114155"/>
    <lineage>
        <taxon>Eukaryota</taxon>
        <taxon>Fungi</taxon>
        <taxon>Dikarya</taxon>
        <taxon>Basidiomycota</taxon>
        <taxon>Agaricomycotina</taxon>
        <taxon>Agaricomycetes</taxon>
        <taxon>Polyporales</taxon>
        <taxon>Polyporaceae</taxon>
        <taxon>Dichomitus</taxon>
    </lineage>
</organism>
<feature type="compositionally biased region" description="Low complexity" evidence="1">
    <location>
        <begin position="213"/>
        <end position="222"/>
    </location>
</feature>
<proteinExistence type="predicted"/>
<protein>
    <recommendedName>
        <fullName evidence="2">PUB domain-containing protein</fullName>
    </recommendedName>
</protein>
<reference evidence="3" key="1">
    <citation type="submission" date="2019-01" db="EMBL/GenBank/DDBJ databases">
        <title>Draft genome sequences of three monokaryotic isolates of the white-rot basidiomycete fungus Dichomitus squalens.</title>
        <authorList>
            <consortium name="DOE Joint Genome Institute"/>
            <person name="Lopez S.C."/>
            <person name="Andreopoulos B."/>
            <person name="Pangilinan J."/>
            <person name="Lipzen A."/>
            <person name="Riley R."/>
            <person name="Ahrendt S."/>
            <person name="Ng V."/>
            <person name="Barry K."/>
            <person name="Daum C."/>
            <person name="Grigoriev I.V."/>
            <person name="Hilden K.S."/>
            <person name="Makela M.R."/>
            <person name="de Vries R.P."/>
        </authorList>
    </citation>
    <scope>NUCLEOTIDE SEQUENCE [LARGE SCALE GENOMIC DNA]</scope>
    <source>
        <strain evidence="3">OM18370.1</strain>
    </source>
</reference>
<evidence type="ECO:0000313" key="3">
    <source>
        <dbReference type="EMBL" id="TBU32762.1"/>
    </source>
</evidence>
<name>A0A4Q9N0W6_9APHY</name>
<dbReference type="Pfam" id="PF09409">
    <property type="entry name" value="PUB"/>
    <property type="match status" value="1"/>
</dbReference>
<dbReference type="Proteomes" id="UP000292957">
    <property type="component" value="Unassembled WGS sequence"/>
</dbReference>
<dbReference type="SMART" id="SM00580">
    <property type="entry name" value="PUG"/>
    <property type="match status" value="1"/>
</dbReference>
<evidence type="ECO:0000259" key="2">
    <source>
        <dbReference type="Pfam" id="PF09409"/>
    </source>
</evidence>
<dbReference type="AlphaFoldDB" id="A0A4Q9N0W6"/>
<dbReference type="GO" id="GO:0005737">
    <property type="term" value="C:cytoplasm"/>
    <property type="evidence" value="ECO:0007669"/>
    <property type="project" value="TreeGrafter"/>
</dbReference>
<accession>A0A4Q9N0W6</accession>
<dbReference type="OrthoDB" id="49605at2759"/>
<feature type="compositionally biased region" description="Basic and acidic residues" evidence="1">
    <location>
        <begin position="195"/>
        <end position="212"/>
    </location>
</feature>
<sequence>MDPTEAEDVHPGTTYAQARATRPDHDEVAAAIERRLQAERERAVAASSNATFDGNHEKRQEFRRLIDPGILRPNPRHIALESLQTLLKLAENIIAHPDDPKYQKFKPTNSTINRLLVEPKGTLEYAVAIGFAPQVENFQPFYIWNKRRMNDLKIGAAMIKEALDRELPKEERAARRRAEEKAAEEAAKAKVKQAFYDDRKGRAITDERERTARAAAAARRAAGLSPEPEVEDNRPKRRMPGSGNTLSGDVVQPEEDGARTDDDEGDEE</sequence>
<dbReference type="CDD" id="cd09212">
    <property type="entry name" value="PUB"/>
    <property type="match status" value="1"/>
</dbReference>
<dbReference type="EMBL" id="ML143393">
    <property type="protein sequence ID" value="TBU32762.1"/>
    <property type="molecule type" value="Genomic_DNA"/>
</dbReference>
<dbReference type="InterPro" id="IPR036339">
    <property type="entry name" value="PUB-like_dom_sf"/>
</dbReference>
<dbReference type="PANTHER" id="PTHR23153:SF38">
    <property type="entry name" value="UBX DOMAIN-CONTAINING PROTEIN 6"/>
    <property type="match status" value="1"/>
</dbReference>
<feature type="domain" description="PUB" evidence="2">
    <location>
        <begin position="80"/>
        <end position="153"/>
    </location>
</feature>
<dbReference type="Gene3D" id="1.20.58.2190">
    <property type="match status" value="1"/>
</dbReference>
<feature type="region of interest" description="Disordered" evidence="1">
    <location>
        <begin position="168"/>
        <end position="268"/>
    </location>
</feature>
<evidence type="ECO:0000256" key="1">
    <source>
        <dbReference type="SAM" id="MobiDB-lite"/>
    </source>
</evidence>